<evidence type="ECO:0000313" key="2">
    <source>
        <dbReference type="EMBL" id="CAD8063872.1"/>
    </source>
</evidence>
<protein>
    <recommendedName>
        <fullName evidence="1">Coatomer alpha subunit C-terminal domain-containing protein</fullName>
    </recommendedName>
</protein>
<reference evidence="2" key="1">
    <citation type="submission" date="2021-01" db="EMBL/GenBank/DDBJ databases">
        <authorList>
            <consortium name="Genoscope - CEA"/>
            <person name="William W."/>
        </authorList>
    </citation>
    <scope>NUCLEOTIDE SEQUENCE</scope>
</reference>
<dbReference type="AlphaFoldDB" id="A0A8S1LCY5"/>
<dbReference type="EMBL" id="CAJJDN010000018">
    <property type="protein sequence ID" value="CAD8063872.1"/>
    <property type="molecule type" value="Genomic_DNA"/>
</dbReference>
<gene>
    <name evidence="2" type="ORF">PSON_ATCC_30995.1.T0180209</name>
</gene>
<dbReference type="Pfam" id="PF06957">
    <property type="entry name" value="COPI_C"/>
    <property type="match status" value="1"/>
</dbReference>
<evidence type="ECO:0000313" key="3">
    <source>
        <dbReference type="Proteomes" id="UP000692954"/>
    </source>
</evidence>
<proteinExistence type="predicted"/>
<accession>A0A8S1LCY5</accession>
<dbReference type="InterPro" id="IPR010714">
    <property type="entry name" value="Coatomer_asu_C"/>
</dbReference>
<keyword evidence="3" id="KW-1185">Reference proteome</keyword>
<comment type="caution">
    <text evidence="2">The sequence shown here is derived from an EMBL/GenBank/DDBJ whole genome shotgun (WGS) entry which is preliminary data.</text>
</comment>
<name>A0A8S1LCY5_9CILI</name>
<dbReference type="Proteomes" id="UP000692954">
    <property type="component" value="Unassembled WGS sequence"/>
</dbReference>
<organism evidence="2 3">
    <name type="scientific">Paramecium sonneborni</name>
    <dbReference type="NCBI Taxonomy" id="65129"/>
    <lineage>
        <taxon>Eukaryota</taxon>
        <taxon>Sar</taxon>
        <taxon>Alveolata</taxon>
        <taxon>Ciliophora</taxon>
        <taxon>Intramacronucleata</taxon>
        <taxon>Oligohymenophorea</taxon>
        <taxon>Peniculida</taxon>
        <taxon>Parameciidae</taxon>
        <taxon>Paramecium</taxon>
    </lineage>
</organism>
<dbReference type="GO" id="GO:0006886">
    <property type="term" value="P:intracellular protein transport"/>
    <property type="evidence" value="ECO:0007669"/>
    <property type="project" value="InterPro"/>
</dbReference>
<dbReference type="GO" id="GO:0005198">
    <property type="term" value="F:structural molecule activity"/>
    <property type="evidence" value="ECO:0007669"/>
    <property type="project" value="InterPro"/>
</dbReference>
<sequence length="126" mass="14535">MAMKCELAKKDQEISRQIELACYMSMCDLQPAHRSLTLRAAMSLSYKNKNYLTGSQVAQYLIKLLEQAPKDAVYTKSVVLENVKKIFNNSQLHSQNQYQINFQLSYLNEGIKNLCADRLTYINDFV</sequence>
<dbReference type="GO" id="GO:0030126">
    <property type="term" value="C:COPI vesicle coat"/>
    <property type="evidence" value="ECO:0007669"/>
    <property type="project" value="InterPro"/>
</dbReference>
<feature type="domain" description="Coatomer alpha subunit C-terminal" evidence="1">
    <location>
        <begin position="5"/>
        <end position="102"/>
    </location>
</feature>
<dbReference type="GO" id="GO:0016192">
    <property type="term" value="P:vesicle-mediated transport"/>
    <property type="evidence" value="ECO:0007669"/>
    <property type="project" value="InterPro"/>
</dbReference>
<evidence type="ECO:0000259" key="1">
    <source>
        <dbReference type="Pfam" id="PF06957"/>
    </source>
</evidence>
<dbReference type="OrthoDB" id="10261470at2759"/>